<dbReference type="OrthoDB" id="1252236at2759"/>
<gene>
    <name evidence="2" type="ORF">COLO4_37714</name>
</gene>
<accession>A0A1R3FZW5</accession>
<name>A0A1R3FZW5_9ROSI</name>
<comment type="caution">
    <text evidence="2">The sequence shown here is derived from an EMBL/GenBank/DDBJ whole genome shotgun (WGS) entry which is preliminary data.</text>
</comment>
<dbReference type="STRING" id="93759.A0A1R3FZW5"/>
<dbReference type="Proteomes" id="UP000187203">
    <property type="component" value="Unassembled WGS sequence"/>
</dbReference>
<dbReference type="Pfam" id="PF03004">
    <property type="entry name" value="Transposase_24"/>
    <property type="match status" value="1"/>
</dbReference>
<feature type="compositionally biased region" description="Acidic residues" evidence="1">
    <location>
        <begin position="57"/>
        <end position="77"/>
    </location>
</feature>
<feature type="region of interest" description="Disordered" evidence="1">
    <location>
        <begin position="1"/>
        <end position="81"/>
    </location>
</feature>
<proteinExistence type="predicted"/>
<dbReference type="InterPro" id="IPR004252">
    <property type="entry name" value="Probable_transposase_24"/>
</dbReference>
<evidence type="ECO:0000313" key="2">
    <source>
        <dbReference type="EMBL" id="OMO51368.1"/>
    </source>
</evidence>
<sequence>MARQPTSRPSRGRTTSGGVARSTPQGGSRGLNNLDTTALLPPHVPPPTHGVPHVNSEEEENSLMNDNEDGMQEDEVEQSQQPQKIIITSADVRTKTVLKYVKRIIMKYYTDAWSCWSEVSAEGKQCYWSNFKAIFTWARDEEGLIKKKYSTRASRWLKNAIHRVRKKDKKPHWIIDEIWVKLKTKWATEDFQKLCKKNKDNRHSEAIGSTTVYRGGSASFLDHQKKMEKEKRRPIKAVEVFKKIYLREDGTWKEDRARIAHEKFLKVREERLEHEGEGAEINDDLLWWELANQNGGFGLGNLVEDFEPLLSQFAKSSISQQSDPKMDEVISELRVQIDEQTSIIKEQKAFIEEQRLVNQYWMAFIKSAGVNLPSLPSELQARTMESASNALHTSEDVDQPDVATQKELAPEQQPTTNQE</sequence>
<keyword evidence="3" id="KW-1185">Reference proteome</keyword>
<protein>
    <submittedName>
        <fullName evidence="2">Transposase, Ptta/En/Spm, plant</fullName>
    </submittedName>
</protein>
<feature type="compositionally biased region" description="Polar residues" evidence="1">
    <location>
        <begin position="1"/>
        <end position="36"/>
    </location>
</feature>
<dbReference type="AlphaFoldDB" id="A0A1R3FZW5"/>
<feature type="region of interest" description="Disordered" evidence="1">
    <location>
        <begin position="384"/>
        <end position="419"/>
    </location>
</feature>
<organism evidence="2 3">
    <name type="scientific">Corchorus olitorius</name>
    <dbReference type="NCBI Taxonomy" id="93759"/>
    <lineage>
        <taxon>Eukaryota</taxon>
        <taxon>Viridiplantae</taxon>
        <taxon>Streptophyta</taxon>
        <taxon>Embryophyta</taxon>
        <taxon>Tracheophyta</taxon>
        <taxon>Spermatophyta</taxon>
        <taxon>Magnoliopsida</taxon>
        <taxon>eudicotyledons</taxon>
        <taxon>Gunneridae</taxon>
        <taxon>Pentapetalae</taxon>
        <taxon>rosids</taxon>
        <taxon>malvids</taxon>
        <taxon>Malvales</taxon>
        <taxon>Malvaceae</taxon>
        <taxon>Grewioideae</taxon>
        <taxon>Apeibeae</taxon>
        <taxon>Corchorus</taxon>
    </lineage>
</organism>
<evidence type="ECO:0000256" key="1">
    <source>
        <dbReference type="SAM" id="MobiDB-lite"/>
    </source>
</evidence>
<dbReference type="EMBL" id="AWUE01024203">
    <property type="protein sequence ID" value="OMO51368.1"/>
    <property type="molecule type" value="Genomic_DNA"/>
</dbReference>
<reference evidence="3" key="1">
    <citation type="submission" date="2013-09" db="EMBL/GenBank/DDBJ databases">
        <title>Corchorus olitorius genome sequencing.</title>
        <authorList>
            <person name="Alam M."/>
            <person name="Haque M.S."/>
            <person name="Islam M.S."/>
            <person name="Emdad E.M."/>
            <person name="Islam M.M."/>
            <person name="Ahmed B."/>
            <person name="Halim A."/>
            <person name="Hossen Q.M.M."/>
            <person name="Hossain M.Z."/>
            <person name="Ahmed R."/>
            <person name="Khan M.M."/>
            <person name="Islam R."/>
            <person name="Rashid M.M."/>
            <person name="Khan S.A."/>
            <person name="Rahman M.S."/>
            <person name="Alam M."/>
            <person name="Yahiya A.S."/>
            <person name="Khan M.S."/>
            <person name="Azam M.S."/>
            <person name="Haque T."/>
            <person name="Lashkar M.Z.H."/>
            <person name="Akhand A.I."/>
            <person name="Morshed G."/>
            <person name="Roy S."/>
            <person name="Uddin K.S."/>
            <person name="Rabeya T."/>
            <person name="Hossain A.S."/>
            <person name="Chowdhury A."/>
            <person name="Snigdha A.R."/>
            <person name="Mortoza M.S."/>
            <person name="Matin S.A."/>
            <person name="Hoque S.M.E."/>
            <person name="Islam M.K."/>
            <person name="Roy D.K."/>
            <person name="Haider R."/>
            <person name="Moosa M.M."/>
            <person name="Elias S.M."/>
            <person name="Hasan A.M."/>
            <person name="Jahan S."/>
            <person name="Shafiuddin M."/>
            <person name="Mahmood N."/>
            <person name="Shommy N.S."/>
        </authorList>
    </citation>
    <scope>NUCLEOTIDE SEQUENCE [LARGE SCALE GENOMIC DNA]</scope>
    <source>
        <strain evidence="3">cv. O-4</strain>
    </source>
</reference>
<evidence type="ECO:0000313" key="3">
    <source>
        <dbReference type="Proteomes" id="UP000187203"/>
    </source>
</evidence>